<reference evidence="1 2" key="1">
    <citation type="submission" date="2019-03" db="EMBL/GenBank/DDBJ databases">
        <title>Draft genome sequences of two Veillonella tobetsuensis clinical isolates from intraoperative bronchial fluids of elderly patients with pulmonary carcinoma.</title>
        <authorList>
            <person name="Akiyama T."/>
        </authorList>
    </citation>
    <scope>NUCLEOTIDE SEQUENCE [LARGE SCALE GENOMIC DNA]</scope>
    <source>
        <strain evidence="1 2">PAGU 1579</strain>
    </source>
</reference>
<gene>
    <name evidence="1" type="ORF">PAGU1579_10410</name>
</gene>
<evidence type="ECO:0008006" key="3">
    <source>
        <dbReference type="Google" id="ProtNLM"/>
    </source>
</evidence>
<comment type="caution">
    <text evidence="1">The sequence shown here is derived from an EMBL/GenBank/DDBJ whole genome shotgun (WGS) entry which is preliminary data.</text>
</comment>
<proteinExistence type="predicted"/>
<dbReference type="AlphaFoldDB" id="A0A480B921"/>
<dbReference type="Proteomes" id="UP000303581">
    <property type="component" value="Unassembled WGS sequence"/>
</dbReference>
<organism evidence="1 2">
    <name type="scientific">Veillonella tobetsuensis</name>
    <dbReference type="NCBI Taxonomy" id="1110546"/>
    <lineage>
        <taxon>Bacteria</taxon>
        <taxon>Bacillati</taxon>
        <taxon>Bacillota</taxon>
        <taxon>Negativicutes</taxon>
        <taxon>Veillonellales</taxon>
        <taxon>Veillonellaceae</taxon>
        <taxon>Veillonella</taxon>
    </lineage>
</organism>
<evidence type="ECO:0000313" key="2">
    <source>
        <dbReference type="Proteomes" id="UP000303581"/>
    </source>
</evidence>
<dbReference type="EMBL" id="BJCR01000029">
    <property type="protein sequence ID" value="GCL69272.1"/>
    <property type="molecule type" value="Genomic_DNA"/>
</dbReference>
<sequence>MLTIALNEYGDFHHLGQDEESLKLIHFIAGIVYDDMDNAQDAINERIRLDRFFRAVAKDSRSLYPQGFFGKLKSDETEEGKGREKFNSNAKKDMRIFRDAIDAALPKFLAHGTYNGEELVAMPRVGHYAIALTLKSEAGKTEYLQPSMSNLLHDKVASNLYWHMADGLVSRLVFTNPFAFGVQRVRLELATQMIDVLDSERERLIEYSQLGYTPYEYQDEQLKKEGITSYQVANAFAYRASLDRHMVESNRPDLDVKLRTVSLRMEEDDPESTIRNAFLYLATYICTNFIYYGADREANDVFKFKKLVDFSNKLNPTHQNLLFVYDNVDTYFEKAMQSYLNDDYFDALCYTYDAYNCESRFQSYYKTNWFPFLEELIHSADDRIAIERAVQDFVNYANQSRIDAGKLHYVYDQLKYVLEDIQHLSLVDQRLVYAFYDGGVTAFNHLGESEFAVSCFQKCQSLAHTVPLETYMQTVRRRIVAKLDSYAYDDALTLANYVVEYEEQIQGLREKLSMDDKSVSLGQAYSQLGQVYAYLKREEAESYFVKALSIFQEGTSDYYRTLSYLLHYYIDAEKQRDYETWAPKYFGGAVKVSEQLTYITSMTDDDKVVQHESYALYVYIKALYEFYKHAVGKDVIQRIVALGKEVAQTLNYSVKGHPWELIFIYMSLLGYDWNYMTDVEYFKDCIRKTVDNPGPAIRNIMAYGEMRIAERNGNQKLYDAIRITLQRDIENIERAMTYMFR</sequence>
<name>A0A480B921_9FIRM</name>
<accession>A0A480B921</accession>
<evidence type="ECO:0000313" key="1">
    <source>
        <dbReference type="EMBL" id="GCL69272.1"/>
    </source>
</evidence>
<protein>
    <recommendedName>
        <fullName evidence="3">Tetratricopeptide repeat protein</fullName>
    </recommendedName>
</protein>
<dbReference type="RefSeq" id="WP_137661985.1">
    <property type="nucleotide sequence ID" value="NZ_BJCR01000029.1"/>
</dbReference>
<keyword evidence="2" id="KW-1185">Reference proteome</keyword>